<accession>A0A235B3C6</accession>
<evidence type="ECO:0000313" key="2">
    <source>
        <dbReference type="EMBL" id="OYD06800.1"/>
    </source>
</evidence>
<comment type="caution">
    <text evidence="2">The sequence shown here is derived from an EMBL/GenBank/DDBJ whole genome shotgun (WGS) entry which is preliminary data.</text>
</comment>
<feature type="transmembrane region" description="Helical" evidence="1">
    <location>
        <begin position="46"/>
        <end position="67"/>
    </location>
</feature>
<organism evidence="2 3">
    <name type="scientific">Paludifilum halophilum</name>
    <dbReference type="NCBI Taxonomy" id="1642702"/>
    <lineage>
        <taxon>Bacteria</taxon>
        <taxon>Bacillati</taxon>
        <taxon>Bacillota</taxon>
        <taxon>Bacilli</taxon>
        <taxon>Bacillales</taxon>
        <taxon>Thermoactinomycetaceae</taxon>
        <taxon>Paludifilum</taxon>
    </lineage>
</organism>
<name>A0A235B3C6_9BACL</name>
<sequence>MVKEIVVGCVAFLSGILLFGFRMVAGAVLGTQPSDGYDSGLDYLDIWPLAISIVLVLVGIFMIVSGLKSKRK</sequence>
<keyword evidence="1" id="KW-0812">Transmembrane</keyword>
<evidence type="ECO:0000256" key="1">
    <source>
        <dbReference type="SAM" id="Phobius"/>
    </source>
</evidence>
<evidence type="ECO:0008006" key="4">
    <source>
        <dbReference type="Google" id="ProtNLM"/>
    </source>
</evidence>
<keyword evidence="1" id="KW-1133">Transmembrane helix</keyword>
<keyword evidence="3" id="KW-1185">Reference proteome</keyword>
<protein>
    <recommendedName>
        <fullName evidence="4">DUF5668 domain-containing protein</fullName>
    </recommendedName>
</protein>
<gene>
    <name evidence="2" type="ORF">CHM34_14705</name>
</gene>
<dbReference type="AlphaFoldDB" id="A0A235B3C6"/>
<reference evidence="2 3" key="1">
    <citation type="submission" date="2017-07" db="EMBL/GenBank/DDBJ databases">
        <title>The genome sequence of Paludifilum halophilum highlights mechanisms for microbial adaptation to high salt environemnts.</title>
        <authorList>
            <person name="Belbahri L."/>
        </authorList>
    </citation>
    <scope>NUCLEOTIDE SEQUENCE [LARGE SCALE GENOMIC DNA]</scope>
    <source>
        <strain evidence="2 3">DSM 102817</strain>
    </source>
</reference>
<evidence type="ECO:0000313" key="3">
    <source>
        <dbReference type="Proteomes" id="UP000215459"/>
    </source>
</evidence>
<dbReference type="Proteomes" id="UP000215459">
    <property type="component" value="Unassembled WGS sequence"/>
</dbReference>
<proteinExistence type="predicted"/>
<dbReference type="EMBL" id="NOWF01000009">
    <property type="protein sequence ID" value="OYD06800.1"/>
    <property type="molecule type" value="Genomic_DNA"/>
</dbReference>
<keyword evidence="1" id="KW-0472">Membrane</keyword>